<reference evidence="4 5" key="1">
    <citation type="submission" date="2019-03" db="EMBL/GenBank/DDBJ databases">
        <title>Genomic Encyclopedia of Type Strains, Phase IV (KMG-IV): sequencing the most valuable type-strain genomes for metagenomic binning, comparative biology and taxonomic classification.</title>
        <authorList>
            <person name="Goeker M."/>
        </authorList>
    </citation>
    <scope>NUCLEOTIDE SEQUENCE [LARGE SCALE GENOMIC DNA]</scope>
    <source>
        <strain evidence="4 5">DSM 28287</strain>
    </source>
</reference>
<name>A0A4R6QB33_9FIRM</name>
<dbReference type="Pfam" id="PF00857">
    <property type="entry name" value="Isochorismatase"/>
    <property type="match status" value="1"/>
</dbReference>
<dbReference type="Gene3D" id="3.40.50.850">
    <property type="entry name" value="Isochorismatase-like"/>
    <property type="match status" value="1"/>
</dbReference>
<dbReference type="CDD" id="cd00431">
    <property type="entry name" value="cysteine_hydrolases"/>
    <property type="match status" value="1"/>
</dbReference>
<evidence type="ECO:0000256" key="2">
    <source>
        <dbReference type="ARBA" id="ARBA00022801"/>
    </source>
</evidence>
<dbReference type="InterPro" id="IPR000868">
    <property type="entry name" value="Isochorismatase-like_dom"/>
</dbReference>
<dbReference type="AlphaFoldDB" id="A0A4R6QB33"/>
<dbReference type="PANTHER" id="PTHR43540">
    <property type="entry name" value="PEROXYUREIDOACRYLATE/UREIDOACRYLATE AMIDOHYDROLASE-RELATED"/>
    <property type="match status" value="1"/>
</dbReference>
<organism evidence="4 5">
    <name type="scientific">Aminicella lysinilytica</name>
    <dbReference type="NCBI Taxonomy" id="433323"/>
    <lineage>
        <taxon>Bacteria</taxon>
        <taxon>Bacillati</taxon>
        <taxon>Bacillota</taxon>
        <taxon>Clostridia</taxon>
        <taxon>Peptostreptococcales</taxon>
        <taxon>Anaerovoracaceae</taxon>
        <taxon>Aminicella</taxon>
    </lineage>
</organism>
<dbReference type="OrthoDB" id="9796485at2"/>
<keyword evidence="2" id="KW-0378">Hydrolase</keyword>
<comment type="caution">
    <text evidence="4">The sequence shown here is derived from an EMBL/GenBank/DDBJ whole genome shotgun (WGS) entry which is preliminary data.</text>
</comment>
<dbReference type="SUPFAM" id="SSF52499">
    <property type="entry name" value="Isochorismatase-like hydrolases"/>
    <property type="match status" value="1"/>
</dbReference>
<evidence type="ECO:0000313" key="4">
    <source>
        <dbReference type="EMBL" id="TDP59146.1"/>
    </source>
</evidence>
<keyword evidence="5" id="KW-1185">Reference proteome</keyword>
<comment type="similarity">
    <text evidence="1">Belongs to the isochorismatase family.</text>
</comment>
<gene>
    <name evidence="4" type="ORF">EV211_10479</name>
</gene>
<dbReference type="InterPro" id="IPR050272">
    <property type="entry name" value="Isochorismatase-like_hydrls"/>
</dbReference>
<proteinExistence type="inferred from homology"/>
<protein>
    <submittedName>
        <fullName evidence="4">Nicotinamidase-related amidase</fullName>
    </submittedName>
</protein>
<dbReference type="PANTHER" id="PTHR43540:SF6">
    <property type="entry name" value="ISOCHORISMATASE-LIKE DOMAIN-CONTAINING PROTEIN"/>
    <property type="match status" value="1"/>
</dbReference>
<evidence type="ECO:0000259" key="3">
    <source>
        <dbReference type="Pfam" id="PF00857"/>
    </source>
</evidence>
<accession>A0A4R6QB33</accession>
<sequence>MKDRVLLAIDMQNDFVTGTLGNREAAGIIPAIADKVRNHVTNGIPVFFTRDTHDENYMETQEGRLLPVAHCKTGTDGWQIVPGLENFVQDQQGGNVFNKPTFGSTYLPAWIHEKLDGSPKTIELCGVCTDICVISNAMILKAAFPETEIVVYRDLCAGVTPGSHERALEAMKACQITVK</sequence>
<dbReference type="Proteomes" id="UP000295500">
    <property type="component" value="Unassembled WGS sequence"/>
</dbReference>
<dbReference type="GO" id="GO:0016787">
    <property type="term" value="F:hydrolase activity"/>
    <property type="evidence" value="ECO:0007669"/>
    <property type="project" value="UniProtKB-KW"/>
</dbReference>
<feature type="domain" description="Isochorismatase-like" evidence="3">
    <location>
        <begin position="5"/>
        <end position="177"/>
    </location>
</feature>
<dbReference type="InterPro" id="IPR036380">
    <property type="entry name" value="Isochorismatase-like_sf"/>
</dbReference>
<evidence type="ECO:0000256" key="1">
    <source>
        <dbReference type="ARBA" id="ARBA00006336"/>
    </source>
</evidence>
<dbReference type="EMBL" id="SNXO01000004">
    <property type="protein sequence ID" value="TDP59146.1"/>
    <property type="molecule type" value="Genomic_DNA"/>
</dbReference>
<evidence type="ECO:0000313" key="5">
    <source>
        <dbReference type="Proteomes" id="UP000295500"/>
    </source>
</evidence>
<dbReference type="RefSeq" id="WP_133527749.1">
    <property type="nucleotide sequence ID" value="NZ_CALCQM010000027.1"/>
</dbReference>